<dbReference type="PROSITE" id="PS50222">
    <property type="entry name" value="EF_HAND_2"/>
    <property type="match status" value="1"/>
</dbReference>
<dbReference type="PROSITE" id="PS00018">
    <property type="entry name" value="EF_HAND_1"/>
    <property type="match status" value="1"/>
</dbReference>
<dbReference type="GO" id="GO:0005509">
    <property type="term" value="F:calcium ion binding"/>
    <property type="evidence" value="ECO:0007669"/>
    <property type="project" value="InterPro"/>
</dbReference>
<dbReference type="OrthoDB" id="191686at2759"/>
<dbReference type="InterPro" id="IPR011992">
    <property type="entry name" value="EF-hand-dom_pair"/>
</dbReference>
<gene>
    <name evidence="5" type="ORF">BVRB_032940</name>
</gene>
<name>A0A0J8B073_BETVV</name>
<evidence type="ECO:0000313" key="6">
    <source>
        <dbReference type="Proteomes" id="UP000035740"/>
    </source>
</evidence>
<proteinExistence type="predicted"/>
<keyword evidence="3" id="KW-0106">Calcium</keyword>
<protein>
    <recommendedName>
        <fullName evidence="4">EF-hand domain-containing protein</fullName>
    </recommendedName>
</protein>
<feature type="non-terminal residue" evidence="5">
    <location>
        <position position="1"/>
    </location>
</feature>
<dbReference type="CDD" id="cd00051">
    <property type="entry name" value="EFh"/>
    <property type="match status" value="1"/>
</dbReference>
<dbReference type="PANTHER" id="PTHR45942">
    <property type="entry name" value="PROTEIN PHOSPATASE 3 REGULATORY SUBUNIT B ALPHA ISOFORM TYPE 1"/>
    <property type="match status" value="1"/>
</dbReference>
<reference evidence="5 6" key="1">
    <citation type="journal article" date="2014" name="Nature">
        <title>The genome of the recently domesticated crop plant sugar beet (Beta vulgaris).</title>
        <authorList>
            <person name="Dohm J.C."/>
            <person name="Minoche A.E."/>
            <person name="Holtgrawe D."/>
            <person name="Capella-Gutierrez S."/>
            <person name="Zakrzewski F."/>
            <person name="Tafer H."/>
            <person name="Rupp O."/>
            <person name="Sorensen T.R."/>
            <person name="Stracke R."/>
            <person name="Reinhardt R."/>
            <person name="Goesmann A."/>
            <person name="Kraft T."/>
            <person name="Schulz B."/>
            <person name="Stadler P.F."/>
            <person name="Schmidt T."/>
            <person name="Gabaldon T."/>
            <person name="Lehrach H."/>
            <person name="Weisshaar B."/>
            <person name="Himmelbauer H."/>
        </authorList>
    </citation>
    <scope>NUCLEOTIDE SEQUENCE [LARGE SCALE GENOMIC DNA]</scope>
    <source>
        <tissue evidence="5">Taproot</tissue>
    </source>
</reference>
<dbReference type="InterPro" id="IPR018247">
    <property type="entry name" value="EF_Hand_1_Ca_BS"/>
</dbReference>
<evidence type="ECO:0000256" key="2">
    <source>
        <dbReference type="ARBA" id="ARBA00022737"/>
    </source>
</evidence>
<evidence type="ECO:0000256" key="1">
    <source>
        <dbReference type="ARBA" id="ARBA00022723"/>
    </source>
</evidence>
<dbReference type="AlphaFoldDB" id="A0A0J8B073"/>
<evidence type="ECO:0000256" key="3">
    <source>
        <dbReference type="ARBA" id="ARBA00022837"/>
    </source>
</evidence>
<keyword evidence="2" id="KW-0677">Repeat</keyword>
<dbReference type="SMART" id="SM00054">
    <property type="entry name" value="EFh"/>
    <property type="match status" value="2"/>
</dbReference>
<evidence type="ECO:0000313" key="5">
    <source>
        <dbReference type="EMBL" id="KMS93293.1"/>
    </source>
</evidence>
<keyword evidence="6" id="KW-1185">Reference proteome</keyword>
<dbReference type="EMBL" id="KQ104483">
    <property type="protein sequence ID" value="KMS93293.1"/>
    <property type="molecule type" value="Genomic_DNA"/>
</dbReference>
<dbReference type="SUPFAM" id="SSF47473">
    <property type="entry name" value="EF-hand"/>
    <property type="match status" value="1"/>
</dbReference>
<dbReference type="Gene3D" id="1.10.238.10">
    <property type="entry name" value="EF-hand"/>
    <property type="match status" value="1"/>
</dbReference>
<sequence length="105" mass="11638">SGIDRVNFRDFVRTLWKFSSGCPVDQKLRAAFEAYDVDGDGVIGYDDLMYILKLLSGVYLTDDQLHGIVTSTIQKVDTSKTGAISFDNFRDNIGIGLAQKLTVNI</sequence>
<organism evidence="5 6">
    <name type="scientific">Beta vulgaris subsp. vulgaris</name>
    <name type="common">Beet</name>
    <dbReference type="NCBI Taxonomy" id="3555"/>
    <lineage>
        <taxon>Eukaryota</taxon>
        <taxon>Viridiplantae</taxon>
        <taxon>Streptophyta</taxon>
        <taxon>Embryophyta</taxon>
        <taxon>Tracheophyta</taxon>
        <taxon>Spermatophyta</taxon>
        <taxon>Magnoliopsida</taxon>
        <taxon>eudicotyledons</taxon>
        <taxon>Gunneridae</taxon>
        <taxon>Pentapetalae</taxon>
        <taxon>Caryophyllales</taxon>
        <taxon>Chenopodiaceae</taxon>
        <taxon>Betoideae</taxon>
        <taxon>Beta</taxon>
    </lineage>
</organism>
<dbReference type="Pfam" id="PF13499">
    <property type="entry name" value="EF-hand_7"/>
    <property type="match status" value="1"/>
</dbReference>
<evidence type="ECO:0000259" key="4">
    <source>
        <dbReference type="PROSITE" id="PS50222"/>
    </source>
</evidence>
<dbReference type="Gramene" id="KMS93293">
    <property type="protein sequence ID" value="KMS93293"/>
    <property type="gene ID" value="BVRB_032940"/>
</dbReference>
<dbReference type="Proteomes" id="UP000035740">
    <property type="component" value="Unassembled WGS sequence"/>
</dbReference>
<dbReference type="InterPro" id="IPR002048">
    <property type="entry name" value="EF_hand_dom"/>
</dbReference>
<accession>A0A0J8B073</accession>
<feature type="domain" description="EF-hand" evidence="4">
    <location>
        <begin position="23"/>
        <end position="58"/>
    </location>
</feature>
<keyword evidence="1" id="KW-0479">Metal-binding</keyword>